<evidence type="ECO:0000256" key="2">
    <source>
        <dbReference type="ARBA" id="ARBA00005183"/>
    </source>
</evidence>
<comment type="caution">
    <text evidence="6">The sequence shown here is derived from an EMBL/GenBank/DDBJ whole genome shotgun (WGS) entry which is preliminary data.</text>
</comment>
<gene>
    <name evidence="6" type="ORF">FHR34_000018</name>
</gene>
<dbReference type="SUPFAM" id="SSF51604">
    <property type="entry name" value="Enolase C-terminal domain-like"/>
    <property type="match status" value="1"/>
</dbReference>
<dbReference type="Pfam" id="PF13378">
    <property type="entry name" value="MR_MLE_C"/>
    <property type="match status" value="1"/>
</dbReference>
<evidence type="ECO:0000313" key="6">
    <source>
        <dbReference type="EMBL" id="MBB4921025.1"/>
    </source>
</evidence>
<dbReference type="PANTHER" id="PTHR48080">
    <property type="entry name" value="D-GALACTONATE DEHYDRATASE-RELATED"/>
    <property type="match status" value="1"/>
</dbReference>
<evidence type="ECO:0000259" key="5">
    <source>
        <dbReference type="SMART" id="SM00922"/>
    </source>
</evidence>
<dbReference type="PANTHER" id="PTHR48080:SF4">
    <property type="entry name" value="GLUCARATE DEHYDRATASE"/>
    <property type="match status" value="1"/>
</dbReference>
<name>A0A7W7QWD6_KITKI</name>
<dbReference type="Gene3D" id="3.20.20.120">
    <property type="entry name" value="Enolase-like C-terminal domain"/>
    <property type="match status" value="1"/>
</dbReference>
<keyword evidence="6" id="KW-0456">Lyase</keyword>
<feature type="domain" description="Mandelate racemase/muconate lactonizing enzyme C-terminal" evidence="5">
    <location>
        <begin position="117"/>
        <end position="220"/>
    </location>
</feature>
<dbReference type="EC" id="4.2.1.40" evidence="3"/>
<dbReference type="SMART" id="SM00922">
    <property type="entry name" value="MR_MLE"/>
    <property type="match status" value="1"/>
</dbReference>
<evidence type="ECO:0000256" key="4">
    <source>
        <dbReference type="SAM" id="MobiDB-lite"/>
    </source>
</evidence>
<evidence type="ECO:0000256" key="1">
    <source>
        <dbReference type="ARBA" id="ARBA00001426"/>
    </source>
</evidence>
<dbReference type="GO" id="GO:0008872">
    <property type="term" value="F:glucarate dehydratase activity"/>
    <property type="evidence" value="ECO:0007669"/>
    <property type="project" value="UniProtKB-EC"/>
</dbReference>
<organism evidence="6 7">
    <name type="scientific">Kitasatospora kifunensis</name>
    <name type="common">Streptomyces kifunensis</name>
    <dbReference type="NCBI Taxonomy" id="58351"/>
    <lineage>
        <taxon>Bacteria</taxon>
        <taxon>Bacillati</taxon>
        <taxon>Actinomycetota</taxon>
        <taxon>Actinomycetes</taxon>
        <taxon>Kitasatosporales</taxon>
        <taxon>Streptomycetaceae</taxon>
        <taxon>Kitasatospora</taxon>
    </lineage>
</organism>
<evidence type="ECO:0000313" key="7">
    <source>
        <dbReference type="Proteomes" id="UP000540506"/>
    </source>
</evidence>
<dbReference type="InterPro" id="IPR013342">
    <property type="entry name" value="Mandelate_racemase_C"/>
</dbReference>
<dbReference type="SUPFAM" id="SSF54826">
    <property type="entry name" value="Enolase N-terminal domain-like"/>
    <property type="match status" value="1"/>
</dbReference>
<evidence type="ECO:0000256" key="3">
    <source>
        <dbReference type="ARBA" id="ARBA00011973"/>
    </source>
</evidence>
<proteinExistence type="predicted"/>
<accession>A0A7W7QWD6</accession>
<comment type="catalytic activity">
    <reaction evidence="1">
        <text>D-glucarate = 5-dehydro-4-deoxy-D-glucarate + H2O</text>
        <dbReference type="Rhea" id="RHEA:14573"/>
        <dbReference type="ChEBI" id="CHEBI:15377"/>
        <dbReference type="ChEBI" id="CHEBI:30612"/>
        <dbReference type="ChEBI" id="CHEBI:42819"/>
        <dbReference type="EC" id="4.2.1.40"/>
    </reaction>
</comment>
<dbReference type="InterPro" id="IPR036849">
    <property type="entry name" value="Enolase-like_C_sf"/>
</dbReference>
<dbReference type="RefSeq" id="WP_184933421.1">
    <property type="nucleotide sequence ID" value="NZ_JACHJV010000001.1"/>
</dbReference>
<keyword evidence="7" id="KW-1185">Reference proteome</keyword>
<reference evidence="6 7" key="1">
    <citation type="submission" date="2020-08" db="EMBL/GenBank/DDBJ databases">
        <title>Sequencing the genomes of 1000 actinobacteria strains.</title>
        <authorList>
            <person name="Klenk H.-P."/>
        </authorList>
    </citation>
    <scope>NUCLEOTIDE SEQUENCE [LARGE SCALE GENOMIC DNA]</scope>
    <source>
        <strain evidence="6 7">DSM 41654</strain>
    </source>
</reference>
<comment type="pathway">
    <text evidence="2">Carbohydrate acid metabolism; D-glucarate degradation; 2,5-dioxopentanoate from D-glucarate: step 1/2.</text>
</comment>
<feature type="compositionally biased region" description="Low complexity" evidence="4">
    <location>
        <begin position="344"/>
        <end position="357"/>
    </location>
</feature>
<feature type="region of interest" description="Disordered" evidence="4">
    <location>
        <begin position="344"/>
        <end position="369"/>
    </location>
</feature>
<sequence>MAREATRRAALYGCAVSERTRWLVLALTDKDGVTGYGECSDAGPVATVVERLRAWAAGAPAPGDFTGRTVGGALAQALADQAARRAARPLWSWYGGADRRPVPVYANINRVPGGRTPAEVARAAEDAAAAGHHTVKLAPFDVPGTGEELGRLGLRRVRAARAAIGPGPQLLVDCHERLPLRQLSELLEELADAGVGWLEDGVGIERPAELRLLRARTHLPLAGGEFAHDPAQLEPVDGLLDVLLPDVKHAGGPEAVRALARAAGTARVSLHNPSGPVAALHSAHLTVALDGDLLECAVGEVPWRAELVGGGERIERGEFLLPTGPGLGADFDATHPRSTLLWSATTSTSTTTAASASPVARTPEPENAR</sequence>
<dbReference type="InterPro" id="IPR034593">
    <property type="entry name" value="DgoD-like"/>
</dbReference>
<dbReference type="Proteomes" id="UP000540506">
    <property type="component" value="Unassembled WGS sequence"/>
</dbReference>
<dbReference type="EMBL" id="JACHJV010000001">
    <property type="protein sequence ID" value="MBB4921025.1"/>
    <property type="molecule type" value="Genomic_DNA"/>
</dbReference>
<protein>
    <recommendedName>
        <fullName evidence="3">glucarate dehydratase</fullName>
        <ecNumber evidence="3">4.2.1.40</ecNumber>
    </recommendedName>
</protein>
<dbReference type="InterPro" id="IPR029065">
    <property type="entry name" value="Enolase_C-like"/>
</dbReference>
<dbReference type="InterPro" id="IPR029017">
    <property type="entry name" value="Enolase-like_N"/>
</dbReference>
<dbReference type="AlphaFoldDB" id="A0A7W7QWD6"/>